<comment type="caution">
    <text evidence="1">The sequence shown here is derived from an EMBL/GenBank/DDBJ whole genome shotgun (WGS) entry which is preliminary data.</text>
</comment>
<accession>A0A0F9P3H1</accession>
<evidence type="ECO:0000313" key="1">
    <source>
        <dbReference type="EMBL" id="KKN26340.1"/>
    </source>
</evidence>
<sequence length="36" mass="4277">MGKQEPRENDYVLRTSPMLHLEVNLIPYLDLLSLFM</sequence>
<reference evidence="1" key="1">
    <citation type="journal article" date="2015" name="Nature">
        <title>Complex archaea that bridge the gap between prokaryotes and eukaryotes.</title>
        <authorList>
            <person name="Spang A."/>
            <person name="Saw J.H."/>
            <person name="Jorgensen S.L."/>
            <person name="Zaremba-Niedzwiedzka K."/>
            <person name="Martijn J."/>
            <person name="Lind A.E."/>
            <person name="van Eijk R."/>
            <person name="Schleper C."/>
            <person name="Guy L."/>
            <person name="Ettema T.J."/>
        </authorList>
    </citation>
    <scope>NUCLEOTIDE SEQUENCE</scope>
</reference>
<proteinExistence type="predicted"/>
<dbReference type="EMBL" id="LAZR01002727">
    <property type="protein sequence ID" value="KKN26340.1"/>
    <property type="molecule type" value="Genomic_DNA"/>
</dbReference>
<gene>
    <name evidence="1" type="ORF">LCGC14_0875720</name>
</gene>
<dbReference type="AlphaFoldDB" id="A0A0F9P3H1"/>
<name>A0A0F9P3H1_9ZZZZ</name>
<organism evidence="1">
    <name type="scientific">marine sediment metagenome</name>
    <dbReference type="NCBI Taxonomy" id="412755"/>
    <lineage>
        <taxon>unclassified sequences</taxon>
        <taxon>metagenomes</taxon>
        <taxon>ecological metagenomes</taxon>
    </lineage>
</organism>
<protein>
    <submittedName>
        <fullName evidence="1">Uncharacterized protein</fullName>
    </submittedName>
</protein>